<comment type="caution">
    <text evidence="1">The sequence shown here is derived from an EMBL/GenBank/DDBJ whole genome shotgun (WGS) entry which is preliminary data.</text>
</comment>
<evidence type="ECO:0000313" key="1">
    <source>
        <dbReference type="EMBL" id="OQX10877.1"/>
    </source>
</evidence>
<dbReference type="EMBL" id="MTEJ01000102">
    <property type="protein sequence ID" value="OQX10877.1"/>
    <property type="molecule type" value="Genomic_DNA"/>
</dbReference>
<name>A0A1Y1QQ35_9GAMM</name>
<organism evidence="1 2">
    <name type="scientific">Thiothrix lacustris</name>
    <dbReference type="NCBI Taxonomy" id="525917"/>
    <lineage>
        <taxon>Bacteria</taxon>
        <taxon>Pseudomonadati</taxon>
        <taxon>Pseudomonadota</taxon>
        <taxon>Gammaproteobacteria</taxon>
        <taxon>Thiotrichales</taxon>
        <taxon>Thiotrichaceae</taxon>
        <taxon>Thiothrix</taxon>
    </lineage>
</organism>
<gene>
    <name evidence="1" type="ORF">BWK73_19155</name>
</gene>
<sequence>MSYFLNGKAYPNLPIALAENDRDAAGELPDAQYVNDVFPMHDPDWQNVQWQKIDNVWQLIVVDKPLRARIDPVTNAVVELHPTGFVIESLSALDNLSDDQKNLYFDWEENGYDVPLQLRRHIRVGWLHGGDSFEPPSVSSLLDEAKESSRAIAENFRQLYAKPTGNTEVGLWAVVATGMMFRDAGLPAPAWERMLTIEAFARGITVEALRTEQIARAQAYLDLGALSQGMAKHARDAFVGAGTVDGIVAKSDQFRAQAAAAIANPVAVITELLQQG</sequence>
<dbReference type="Proteomes" id="UP000192491">
    <property type="component" value="Unassembled WGS sequence"/>
</dbReference>
<evidence type="ECO:0000313" key="2">
    <source>
        <dbReference type="Proteomes" id="UP000192491"/>
    </source>
</evidence>
<accession>A0A1Y1QQ35</accession>
<proteinExistence type="predicted"/>
<protein>
    <submittedName>
        <fullName evidence="1">Uncharacterized protein</fullName>
    </submittedName>
</protein>
<dbReference type="AlphaFoldDB" id="A0A1Y1QQ35"/>
<reference evidence="1 2" key="1">
    <citation type="submission" date="2017-01" db="EMBL/GenBank/DDBJ databases">
        <title>Novel large sulfur bacteria in the metagenomes of groundwater-fed chemosynthetic microbial mats in the Lake Huron basin.</title>
        <authorList>
            <person name="Sharrar A.M."/>
            <person name="Flood B.E."/>
            <person name="Bailey J.V."/>
            <person name="Jones D.S."/>
            <person name="Biddanda B."/>
            <person name="Ruberg S.A."/>
            <person name="Marcus D.N."/>
            <person name="Dick G.J."/>
        </authorList>
    </citation>
    <scope>NUCLEOTIDE SEQUENCE [LARGE SCALE GENOMIC DNA]</scope>
    <source>
        <strain evidence="1">A8</strain>
    </source>
</reference>